<feature type="compositionally biased region" description="Basic and acidic residues" evidence="1">
    <location>
        <begin position="99"/>
        <end position="112"/>
    </location>
</feature>
<reference evidence="2 3" key="1">
    <citation type="submission" date="2023-02" db="EMBL/GenBank/DDBJ databases">
        <title>LHISI_Scaffold_Assembly.</title>
        <authorList>
            <person name="Stuart O.P."/>
            <person name="Cleave R."/>
            <person name="Magrath M.J.L."/>
            <person name="Mikheyev A.S."/>
        </authorList>
    </citation>
    <scope>NUCLEOTIDE SEQUENCE [LARGE SCALE GENOMIC DNA]</scope>
    <source>
        <strain evidence="2">Daus_M_001</strain>
        <tissue evidence="2">Leg muscle</tissue>
    </source>
</reference>
<gene>
    <name evidence="2" type="ORF">PR048_013807</name>
</gene>
<organism evidence="2 3">
    <name type="scientific">Dryococelus australis</name>
    <dbReference type="NCBI Taxonomy" id="614101"/>
    <lineage>
        <taxon>Eukaryota</taxon>
        <taxon>Metazoa</taxon>
        <taxon>Ecdysozoa</taxon>
        <taxon>Arthropoda</taxon>
        <taxon>Hexapoda</taxon>
        <taxon>Insecta</taxon>
        <taxon>Pterygota</taxon>
        <taxon>Neoptera</taxon>
        <taxon>Polyneoptera</taxon>
        <taxon>Phasmatodea</taxon>
        <taxon>Verophasmatodea</taxon>
        <taxon>Anareolatae</taxon>
        <taxon>Phasmatidae</taxon>
        <taxon>Eurycanthinae</taxon>
        <taxon>Dryococelus</taxon>
    </lineage>
</organism>
<feature type="region of interest" description="Disordered" evidence="1">
    <location>
        <begin position="85"/>
        <end position="133"/>
    </location>
</feature>
<evidence type="ECO:0000313" key="2">
    <source>
        <dbReference type="EMBL" id="KAJ8887590.1"/>
    </source>
</evidence>
<evidence type="ECO:0000313" key="3">
    <source>
        <dbReference type="Proteomes" id="UP001159363"/>
    </source>
</evidence>
<accession>A0ABQ9HU14</accession>
<proteinExistence type="predicted"/>
<name>A0ABQ9HU14_9NEOP</name>
<feature type="compositionally biased region" description="Basic and acidic residues" evidence="1">
    <location>
        <begin position="121"/>
        <end position="133"/>
    </location>
</feature>
<evidence type="ECO:0008006" key="4">
    <source>
        <dbReference type="Google" id="ProtNLM"/>
    </source>
</evidence>
<dbReference type="EMBL" id="JARBHB010000004">
    <property type="protein sequence ID" value="KAJ8887590.1"/>
    <property type="molecule type" value="Genomic_DNA"/>
</dbReference>
<dbReference type="Proteomes" id="UP001159363">
    <property type="component" value="Chromosome X"/>
</dbReference>
<protein>
    <recommendedName>
        <fullName evidence="4">C2 domain-containing protein</fullName>
    </recommendedName>
</protein>
<keyword evidence="3" id="KW-1185">Reference proteome</keyword>
<sequence>MQGRLETADHRENPPISAIVRYDSHMRKSGGDPAWNRTQFVLVFPKDRSEGRHWTALDIEFLRADEGQASIACLTRGATWKRREQEASARPLSTQPAHAVEKGMGRGCEGWKNEISSGGGRGEKRKLGERKYW</sequence>
<evidence type="ECO:0000256" key="1">
    <source>
        <dbReference type="SAM" id="MobiDB-lite"/>
    </source>
</evidence>
<comment type="caution">
    <text evidence="2">The sequence shown here is derived from an EMBL/GenBank/DDBJ whole genome shotgun (WGS) entry which is preliminary data.</text>
</comment>